<protein>
    <recommendedName>
        <fullName evidence="4">DUF5666 domain-containing protein</fullName>
    </recommendedName>
</protein>
<evidence type="ECO:0000256" key="1">
    <source>
        <dbReference type="SAM" id="MobiDB-lite"/>
    </source>
</evidence>
<feature type="region of interest" description="Disordered" evidence="1">
    <location>
        <begin position="1"/>
        <end position="47"/>
    </location>
</feature>
<keyword evidence="3" id="KW-1185">Reference proteome</keyword>
<evidence type="ECO:0008006" key="4">
    <source>
        <dbReference type="Google" id="ProtNLM"/>
    </source>
</evidence>
<evidence type="ECO:0000313" key="2">
    <source>
        <dbReference type="EMBL" id="GAA4509713.1"/>
    </source>
</evidence>
<dbReference type="Proteomes" id="UP001500503">
    <property type="component" value="Unassembled WGS sequence"/>
</dbReference>
<dbReference type="EMBL" id="BAABHF010000045">
    <property type="protein sequence ID" value="GAA4509713.1"/>
    <property type="molecule type" value="Genomic_DNA"/>
</dbReference>
<organism evidence="2 3">
    <name type="scientific">Actinoallomurus oryzae</name>
    <dbReference type="NCBI Taxonomy" id="502180"/>
    <lineage>
        <taxon>Bacteria</taxon>
        <taxon>Bacillati</taxon>
        <taxon>Actinomycetota</taxon>
        <taxon>Actinomycetes</taxon>
        <taxon>Streptosporangiales</taxon>
        <taxon>Thermomonosporaceae</taxon>
        <taxon>Actinoallomurus</taxon>
    </lineage>
</organism>
<dbReference type="RefSeq" id="WP_345471428.1">
    <property type="nucleotide sequence ID" value="NZ_BAABHF010000045.1"/>
</dbReference>
<feature type="compositionally biased region" description="Acidic residues" evidence="1">
    <location>
        <begin position="16"/>
        <end position="31"/>
    </location>
</feature>
<reference evidence="3" key="1">
    <citation type="journal article" date="2019" name="Int. J. Syst. Evol. Microbiol.">
        <title>The Global Catalogue of Microorganisms (GCM) 10K type strain sequencing project: providing services to taxonomists for standard genome sequencing and annotation.</title>
        <authorList>
            <consortium name="The Broad Institute Genomics Platform"/>
            <consortium name="The Broad Institute Genome Sequencing Center for Infectious Disease"/>
            <person name="Wu L."/>
            <person name="Ma J."/>
        </authorList>
    </citation>
    <scope>NUCLEOTIDE SEQUENCE [LARGE SCALE GENOMIC DNA]</scope>
    <source>
        <strain evidence="3">JCM 17933</strain>
    </source>
</reference>
<gene>
    <name evidence="2" type="ORF">GCM10023191_071240</name>
</gene>
<feature type="region of interest" description="Disordered" evidence="1">
    <location>
        <begin position="69"/>
        <end position="114"/>
    </location>
</feature>
<evidence type="ECO:0000313" key="3">
    <source>
        <dbReference type="Proteomes" id="UP001500503"/>
    </source>
</evidence>
<comment type="caution">
    <text evidence="2">The sequence shown here is derived from an EMBL/GenBank/DDBJ whole genome shotgun (WGS) entry which is preliminary data.</text>
</comment>
<accession>A0ABP8QUR0</accession>
<feature type="compositionally biased region" description="Low complexity" evidence="1">
    <location>
        <begin position="98"/>
        <end position="114"/>
    </location>
</feature>
<name>A0ABP8QUR0_9ACTN</name>
<proteinExistence type="predicted"/>
<sequence>MSPRPRRAAGHAPAGESEELSEPPFDDDLAEELARAPRVRRRPGPTTVLGAGVLVAAGFVVGAQVDRHVARQSSVPTAQGATGGTPPRQGGTRGTGQAGSAAPGASPTAGVTTGTVQKISGRTLYVRTANGDVVKVTVTGTTDVSVLRSGSATDLKAGTSVVVHGDQAEDGTVTATSVSQGRASGR</sequence>